<gene>
    <name evidence="1" type="ORF">BDN72DRAFT_318088</name>
</gene>
<name>A0ACD3B3I9_9AGAR</name>
<keyword evidence="2" id="KW-1185">Reference proteome</keyword>
<dbReference type="EMBL" id="ML208284">
    <property type="protein sequence ID" value="TFK72588.1"/>
    <property type="molecule type" value="Genomic_DNA"/>
</dbReference>
<protein>
    <submittedName>
        <fullName evidence="1">Uncharacterized protein</fullName>
    </submittedName>
</protein>
<accession>A0ACD3B3I9</accession>
<proteinExistence type="predicted"/>
<organism evidence="1 2">
    <name type="scientific">Pluteus cervinus</name>
    <dbReference type="NCBI Taxonomy" id="181527"/>
    <lineage>
        <taxon>Eukaryota</taxon>
        <taxon>Fungi</taxon>
        <taxon>Dikarya</taxon>
        <taxon>Basidiomycota</taxon>
        <taxon>Agaricomycotina</taxon>
        <taxon>Agaricomycetes</taxon>
        <taxon>Agaricomycetidae</taxon>
        <taxon>Agaricales</taxon>
        <taxon>Pluteineae</taxon>
        <taxon>Pluteaceae</taxon>
        <taxon>Pluteus</taxon>
    </lineage>
</organism>
<dbReference type="Proteomes" id="UP000308600">
    <property type="component" value="Unassembled WGS sequence"/>
</dbReference>
<reference evidence="1 2" key="1">
    <citation type="journal article" date="2019" name="Nat. Ecol. Evol.">
        <title>Megaphylogeny resolves global patterns of mushroom evolution.</title>
        <authorList>
            <person name="Varga T."/>
            <person name="Krizsan K."/>
            <person name="Foldi C."/>
            <person name="Dima B."/>
            <person name="Sanchez-Garcia M."/>
            <person name="Sanchez-Ramirez S."/>
            <person name="Szollosi G.J."/>
            <person name="Szarkandi J.G."/>
            <person name="Papp V."/>
            <person name="Albert L."/>
            <person name="Andreopoulos W."/>
            <person name="Angelini C."/>
            <person name="Antonin V."/>
            <person name="Barry K.W."/>
            <person name="Bougher N.L."/>
            <person name="Buchanan P."/>
            <person name="Buyck B."/>
            <person name="Bense V."/>
            <person name="Catcheside P."/>
            <person name="Chovatia M."/>
            <person name="Cooper J."/>
            <person name="Damon W."/>
            <person name="Desjardin D."/>
            <person name="Finy P."/>
            <person name="Geml J."/>
            <person name="Haridas S."/>
            <person name="Hughes K."/>
            <person name="Justo A."/>
            <person name="Karasinski D."/>
            <person name="Kautmanova I."/>
            <person name="Kiss B."/>
            <person name="Kocsube S."/>
            <person name="Kotiranta H."/>
            <person name="LaButti K.M."/>
            <person name="Lechner B.E."/>
            <person name="Liimatainen K."/>
            <person name="Lipzen A."/>
            <person name="Lukacs Z."/>
            <person name="Mihaltcheva S."/>
            <person name="Morgado L.N."/>
            <person name="Niskanen T."/>
            <person name="Noordeloos M.E."/>
            <person name="Ohm R.A."/>
            <person name="Ortiz-Santana B."/>
            <person name="Ovrebo C."/>
            <person name="Racz N."/>
            <person name="Riley R."/>
            <person name="Savchenko A."/>
            <person name="Shiryaev A."/>
            <person name="Soop K."/>
            <person name="Spirin V."/>
            <person name="Szebenyi C."/>
            <person name="Tomsovsky M."/>
            <person name="Tulloss R.E."/>
            <person name="Uehling J."/>
            <person name="Grigoriev I.V."/>
            <person name="Vagvolgyi C."/>
            <person name="Papp T."/>
            <person name="Martin F.M."/>
            <person name="Miettinen O."/>
            <person name="Hibbett D.S."/>
            <person name="Nagy L.G."/>
        </authorList>
    </citation>
    <scope>NUCLEOTIDE SEQUENCE [LARGE SCALE GENOMIC DNA]</scope>
    <source>
        <strain evidence="1 2">NL-1719</strain>
    </source>
</reference>
<evidence type="ECO:0000313" key="1">
    <source>
        <dbReference type="EMBL" id="TFK72588.1"/>
    </source>
</evidence>
<sequence length="58" mass="6716">MLRLRPGTLSAICSNLFRLFSLIFLHPFGPRQIYYPAIIFIIGFLHLALRTTYRSSDS</sequence>
<evidence type="ECO:0000313" key="2">
    <source>
        <dbReference type="Proteomes" id="UP000308600"/>
    </source>
</evidence>